<reference evidence="1 2" key="1">
    <citation type="submission" date="2013-04" db="EMBL/GenBank/DDBJ databases">
        <authorList>
            <person name="Weinstock G."/>
            <person name="Sodergren E."/>
            <person name="Lobos E.A."/>
            <person name="Fulton L."/>
            <person name="Fulton R."/>
            <person name="Courtney L."/>
            <person name="Fronick C."/>
            <person name="O'Laughlin M."/>
            <person name="Godfrey J."/>
            <person name="Wilson R.M."/>
            <person name="Miner T."/>
            <person name="Farmer C."/>
            <person name="Delehaunty K."/>
            <person name="Cordes M."/>
            <person name="Minx P."/>
            <person name="Tomlinson C."/>
            <person name="Chen J."/>
            <person name="Wollam A."/>
            <person name="Pepin K.H."/>
            <person name="Palsikar V.B."/>
            <person name="Zhang X."/>
            <person name="Suruliraj S."/>
            <person name="Perna N.T."/>
            <person name="Plunkett G."/>
            <person name="Warren W."/>
            <person name="Mitreva M."/>
            <person name="Mardis E.R."/>
            <person name="Wilson R.K."/>
        </authorList>
    </citation>
    <scope>NUCLEOTIDE SEQUENCE [LARGE SCALE GENOMIC DNA]</scope>
    <source>
        <strain evidence="1 2">DSM 4568</strain>
    </source>
</reference>
<dbReference type="Proteomes" id="UP000014585">
    <property type="component" value="Unassembled WGS sequence"/>
</dbReference>
<comment type="caution">
    <text evidence="1">The sequence shown here is derived from an EMBL/GenBank/DDBJ whole genome shotgun (WGS) entry which is preliminary data.</text>
</comment>
<evidence type="ECO:0000313" key="2">
    <source>
        <dbReference type="Proteomes" id="UP000014585"/>
    </source>
</evidence>
<gene>
    <name evidence="1" type="ORF">HMPREF0201_01896</name>
</gene>
<accession>S3JCM4</accession>
<evidence type="ECO:0008006" key="3">
    <source>
        <dbReference type="Google" id="ProtNLM"/>
    </source>
</evidence>
<protein>
    <recommendedName>
        <fullName evidence="3">DUF3313 domain-containing protein</fullName>
    </recommendedName>
</protein>
<dbReference type="HOGENOM" id="CLU_088489_0_1_6"/>
<evidence type="ECO:0000313" key="1">
    <source>
        <dbReference type="EMBL" id="EPF17912.1"/>
    </source>
</evidence>
<sequence>MSFFAIPERLIPTNRDQTMRTTTCFKVACLAGLLALAGCASKTTAPEKYSGFLKDYSGLQETKSATGKTVMRWVDPNFKPANYDSLVYNPVVYYPVPKPTTQIGQKTLDGLLAYTNTKLKAAAQQRKPLVTTPGPHSLIFRGAITGVDSSKEGLQFYEVIPVAMVVAGTQMATGHRTMDTNLYFEGELIDAATNKPVLRVVRKGEGKTLNNENAKVTVDTLKQVVDGLATDATMFDVPNK</sequence>
<dbReference type="Pfam" id="PF11769">
    <property type="entry name" value="DUF3313"/>
    <property type="match status" value="1"/>
</dbReference>
<dbReference type="STRING" id="566551.HMPREF0201_01896"/>
<dbReference type="EMBL" id="ATDT01000010">
    <property type="protein sequence ID" value="EPF17912.1"/>
    <property type="molecule type" value="Genomic_DNA"/>
</dbReference>
<dbReference type="AlphaFoldDB" id="S3JCM4"/>
<proteinExistence type="predicted"/>
<dbReference type="InterPro" id="IPR021747">
    <property type="entry name" value="DUF3313"/>
</dbReference>
<dbReference type="PATRIC" id="fig|566551.4.peg.1746"/>
<organism evidence="1 2">
    <name type="scientific">Cedecea davisae DSM 4568</name>
    <dbReference type="NCBI Taxonomy" id="566551"/>
    <lineage>
        <taxon>Bacteria</taxon>
        <taxon>Pseudomonadati</taxon>
        <taxon>Pseudomonadota</taxon>
        <taxon>Gammaproteobacteria</taxon>
        <taxon>Enterobacterales</taxon>
        <taxon>Enterobacteriaceae</taxon>
        <taxon>Cedecea</taxon>
    </lineage>
</organism>
<name>S3JCM4_9ENTR</name>